<dbReference type="Proteomes" id="UP001596105">
    <property type="component" value="Unassembled WGS sequence"/>
</dbReference>
<sequence>MDRAERTFSTRCSFVAKPIDIWTGKAPGASSIRVSIAESAAKPIRTSDGSYAFMDVEGAECTLIIASSVYSEIRQSVALARDANPPVVTVALLPNSAYAPPPGASGFIAEVRDEAGRPLAGARLSAYADDEAAVRGRLAEETGSAGEPRIRVSSGNGKLRPGDGFVLRERDGGTLEWGFVADLDDDPSVLKLDRPFANKWGRGARLLPAVRTASDGKGVAVIPFRGLLPAACPVRVRIECGELTYEGNWEATCGSVVRLLPIKLNAKNPSKAKK</sequence>
<name>A0ABW0LVD2_9BACL</name>
<accession>A0ABW0LVD2</accession>
<comment type="caution">
    <text evidence="1">The sequence shown here is derived from an EMBL/GenBank/DDBJ whole genome shotgun (WGS) entry which is preliminary data.</text>
</comment>
<proteinExistence type="predicted"/>
<gene>
    <name evidence="1" type="ORF">ACFPPD_08020</name>
</gene>
<evidence type="ECO:0000313" key="1">
    <source>
        <dbReference type="EMBL" id="MFC5468666.1"/>
    </source>
</evidence>
<keyword evidence="2" id="KW-1185">Reference proteome</keyword>
<protein>
    <submittedName>
        <fullName evidence="1">Carboxypeptidase-like regulatory domain-containing protein</fullName>
    </submittedName>
</protein>
<dbReference type="EMBL" id="JBHSMH010000017">
    <property type="protein sequence ID" value="MFC5468666.1"/>
    <property type="molecule type" value="Genomic_DNA"/>
</dbReference>
<dbReference type="RefSeq" id="WP_209744781.1">
    <property type="nucleotide sequence ID" value="NZ_JBHSMH010000017.1"/>
</dbReference>
<reference evidence="2" key="1">
    <citation type="journal article" date="2019" name="Int. J. Syst. Evol. Microbiol.">
        <title>The Global Catalogue of Microorganisms (GCM) 10K type strain sequencing project: providing services to taxonomists for standard genome sequencing and annotation.</title>
        <authorList>
            <consortium name="The Broad Institute Genomics Platform"/>
            <consortium name="The Broad Institute Genome Sequencing Center for Infectious Disease"/>
            <person name="Wu L."/>
            <person name="Ma J."/>
        </authorList>
    </citation>
    <scope>NUCLEOTIDE SEQUENCE [LARGE SCALE GENOMIC DNA]</scope>
    <source>
        <strain evidence="2">CCUG 57113</strain>
    </source>
</reference>
<evidence type="ECO:0000313" key="2">
    <source>
        <dbReference type="Proteomes" id="UP001596105"/>
    </source>
</evidence>
<organism evidence="1 2">
    <name type="scientific">Cohnella suwonensis</name>
    <dbReference type="NCBI Taxonomy" id="696072"/>
    <lineage>
        <taxon>Bacteria</taxon>
        <taxon>Bacillati</taxon>
        <taxon>Bacillota</taxon>
        <taxon>Bacilli</taxon>
        <taxon>Bacillales</taxon>
        <taxon>Paenibacillaceae</taxon>
        <taxon>Cohnella</taxon>
    </lineage>
</organism>